<gene>
    <name evidence="2" type="ORF">Esi_0023_0181</name>
</gene>
<sequence length="701" mass="76064">MVLSHPGSGVDSVGGLPNYPRYAGPPWIDVGTFKDKRIKTVQLFGLDHCVRHAFERVLPEHPNKMERSLEFGFEVGGLSSVASLRADNAALEVETERGVLRVVGHPAAVEELFGRAVKLLSEALPAFVQWVDMVDNGTLRRLSTDEEIEAITRAGGVAKDQVKLAPMWHKTRMLVQLLVPGGNQQAMDRVCLALRNRATKICERNVSVYVGPIAINKSTTVRPRKRAADGVSKEHQQVFVVGLSEAVGVDLWLDGHFVRGEVDDAAAREACQARLEEQKRILLQELGIREEEATVGMMPVLESFLAFFRACFGEDIVRDSENSLVSVVERGDCRTTESVARYLEHGLRVCREEGVKPCEFSLLRARSALTGETEDADLHVLCRTKGMATARSLCKISDCHGICADLVPPTVLNFSAPSSVDGGGGGGCGSDGERRSPDLPEYSGPPWADVDTLTSKDVKVFQLWGLSGSVAPAFDHLVSQRTNRSVNRCLELGSGAGDLSNAIPDNLAKGATVKLEDGGQVVHVAGQRAVADKVFCAVAESLSEVVPDVIQAVDMKSTGAMRIMATSHAVQEMARAGGADVDEIKMFLVWLENSLVVQITGGNEGKLQAMCQVLRHAVRQWRAQNVSVELSPMLVSKAAQRYGRNVVAGGVKDIRYRFVETLSEAVGVDLWLDGLELRGQVVDPCGQASAQAKLETERRIM</sequence>
<evidence type="ECO:0000256" key="1">
    <source>
        <dbReference type="SAM" id="MobiDB-lite"/>
    </source>
</evidence>
<feature type="region of interest" description="Disordered" evidence="1">
    <location>
        <begin position="420"/>
        <end position="447"/>
    </location>
</feature>
<organism evidence="2 3">
    <name type="scientific">Ectocarpus siliculosus</name>
    <name type="common">Brown alga</name>
    <name type="synonym">Conferva siliculosa</name>
    <dbReference type="NCBI Taxonomy" id="2880"/>
    <lineage>
        <taxon>Eukaryota</taxon>
        <taxon>Sar</taxon>
        <taxon>Stramenopiles</taxon>
        <taxon>Ochrophyta</taxon>
        <taxon>PX clade</taxon>
        <taxon>Phaeophyceae</taxon>
        <taxon>Ectocarpales</taxon>
        <taxon>Ectocarpaceae</taxon>
        <taxon>Ectocarpus</taxon>
    </lineage>
</organism>
<accession>D8LJ16</accession>
<proteinExistence type="predicted"/>
<dbReference type="EMBL" id="FN649733">
    <property type="protein sequence ID" value="CBN76900.1"/>
    <property type="molecule type" value="Genomic_DNA"/>
</dbReference>
<dbReference type="InParanoid" id="D8LJ16"/>
<evidence type="ECO:0000313" key="2">
    <source>
        <dbReference type="EMBL" id="CBN76900.1"/>
    </source>
</evidence>
<name>D8LJ16_ECTSI</name>
<dbReference type="OrthoDB" id="10369757at2759"/>
<protein>
    <submittedName>
        <fullName evidence="2">Uncharacterized protein</fullName>
    </submittedName>
</protein>
<dbReference type="Proteomes" id="UP000002630">
    <property type="component" value="Linkage Group LG08"/>
</dbReference>
<dbReference type="AlphaFoldDB" id="D8LJ16"/>
<keyword evidence="3" id="KW-1185">Reference proteome</keyword>
<evidence type="ECO:0000313" key="3">
    <source>
        <dbReference type="Proteomes" id="UP000002630"/>
    </source>
</evidence>
<reference evidence="2 3" key="1">
    <citation type="journal article" date="2010" name="Nature">
        <title>The Ectocarpus genome and the independent evolution of multicellularity in brown algae.</title>
        <authorList>
            <person name="Cock J.M."/>
            <person name="Sterck L."/>
            <person name="Rouze P."/>
            <person name="Scornet D."/>
            <person name="Allen A.E."/>
            <person name="Amoutzias G."/>
            <person name="Anthouard V."/>
            <person name="Artiguenave F."/>
            <person name="Aury J.M."/>
            <person name="Badger J.H."/>
            <person name="Beszteri B."/>
            <person name="Billiau K."/>
            <person name="Bonnet E."/>
            <person name="Bothwell J.H."/>
            <person name="Bowler C."/>
            <person name="Boyen C."/>
            <person name="Brownlee C."/>
            <person name="Carrano C.J."/>
            <person name="Charrier B."/>
            <person name="Cho G.Y."/>
            <person name="Coelho S.M."/>
            <person name="Collen J."/>
            <person name="Corre E."/>
            <person name="Da Silva C."/>
            <person name="Delage L."/>
            <person name="Delaroque N."/>
            <person name="Dittami S.M."/>
            <person name="Doulbeau S."/>
            <person name="Elias M."/>
            <person name="Farnham G."/>
            <person name="Gachon C.M."/>
            <person name="Gschloessl B."/>
            <person name="Heesch S."/>
            <person name="Jabbari K."/>
            <person name="Jubin C."/>
            <person name="Kawai H."/>
            <person name="Kimura K."/>
            <person name="Kloareg B."/>
            <person name="Kupper F.C."/>
            <person name="Lang D."/>
            <person name="Le Bail A."/>
            <person name="Leblanc C."/>
            <person name="Lerouge P."/>
            <person name="Lohr M."/>
            <person name="Lopez P.J."/>
            <person name="Martens C."/>
            <person name="Maumus F."/>
            <person name="Michel G."/>
            <person name="Miranda-Saavedra D."/>
            <person name="Morales J."/>
            <person name="Moreau H."/>
            <person name="Motomura T."/>
            <person name="Nagasato C."/>
            <person name="Napoli C.A."/>
            <person name="Nelson D.R."/>
            <person name="Nyvall-Collen P."/>
            <person name="Peters A.F."/>
            <person name="Pommier C."/>
            <person name="Potin P."/>
            <person name="Poulain J."/>
            <person name="Quesneville H."/>
            <person name="Read B."/>
            <person name="Rensing S.A."/>
            <person name="Ritter A."/>
            <person name="Rousvoal S."/>
            <person name="Samanta M."/>
            <person name="Samson G."/>
            <person name="Schroeder D.C."/>
            <person name="Segurens B."/>
            <person name="Strittmatter M."/>
            <person name="Tonon T."/>
            <person name="Tregear J.W."/>
            <person name="Valentin K."/>
            <person name="von Dassow P."/>
            <person name="Yamagishi T."/>
            <person name="Van de Peer Y."/>
            <person name="Wincker P."/>
        </authorList>
    </citation>
    <scope>NUCLEOTIDE SEQUENCE [LARGE SCALE GENOMIC DNA]</scope>
    <source>
        <strain evidence="3">Ec32 / CCAP1310/4</strain>
    </source>
</reference>
<feature type="compositionally biased region" description="Gly residues" evidence="1">
    <location>
        <begin position="421"/>
        <end position="430"/>
    </location>
</feature>
<dbReference type="EMBL" id="FN648409">
    <property type="protein sequence ID" value="CBN76900.1"/>
    <property type="molecule type" value="Genomic_DNA"/>
</dbReference>